<reference evidence="15" key="1">
    <citation type="journal article" date="2021" name="PeerJ">
        <title>Extensive microbial diversity within the chicken gut microbiome revealed by metagenomics and culture.</title>
        <authorList>
            <person name="Gilroy R."/>
            <person name="Ravi A."/>
            <person name="Getino M."/>
            <person name="Pursley I."/>
            <person name="Horton D.L."/>
            <person name="Alikhan N.F."/>
            <person name="Baker D."/>
            <person name="Gharbi K."/>
            <person name="Hall N."/>
            <person name="Watson M."/>
            <person name="Adriaenssens E.M."/>
            <person name="Foster-Nyarko E."/>
            <person name="Jarju S."/>
            <person name="Secka A."/>
            <person name="Antonio M."/>
            <person name="Oren A."/>
            <person name="Chaudhuri R.R."/>
            <person name="La Ragione R."/>
            <person name="Hildebrand F."/>
            <person name="Pallen M.J."/>
        </authorList>
    </citation>
    <scope>NUCLEOTIDE SEQUENCE</scope>
    <source>
        <strain evidence="15">ChiBcec8-14828</strain>
    </source>
</reference>
<dbReference type="Pfam" id="PF07479">
    <property type="entry name" value="NAD_Gly3P_dh_C"/>
    <property type="match status" value="1"/>
</dbReference>
<dbReference type="InterPro" id="IPR008927">
    <property type="entry name" value="6-PGluconate_DH-like_C_sf"/>
</dbReference>
<dbReference type="PANTHER" id="PTHR11728:SF1">
    <property type="entry name" value="GLYCEROL-3-PHOSPHATE DEHYDROGENASE [NAD(+)] 2, CHLOROPLASTIC"/>
    <property type="match status" value="1"/>
</dbReference>
<dbReference type="InterPro" id="IPR006168">
    <property type="entry name" value="G3P_DH_NAD-dep"/>
</dbReference>
<comment type="caution">
    <text evidence="15">The sequence shown here is derived from an EMBL/GenBank/DDBJ whole genome shotgun (WGS) entry which is preliminary data.</text>
</comment>
<evidence type="ECO:0000256" key="7">
    <source>
        <dbReference type="ARBA" id="ARBA00023209"/>
    </source>
</evidence>
<evidence type="ECO:0000256" key="3">
    <source>
        <dbReference type="ARBA" id="ARBA00022857"/>
    </source>
</evidence>
<dbReference type="GO" id="GO:0008654">
    <property type="term" value="P:phospholipid biosynthetic process"/>
    <property type="evidence" value="ECO:0007669"/>
    <property type="project" value="UniProtKB-KW"/>
</dbReference>
<accession>A0A9D2M212</accession>
<evidence type="ECO:0000256" key="6">
    <source>
        <dbReference type="ARBA" id="ARBA00023098"/>
    </source>
</evidence>
<evidence type="ECO:0000256" key="1">
    <source>
        <dbReference type="ARBA" id="ARBA00011009"/>
    </source>
</evidence>
<evidence type="ECO:0000256" key="12">
    <source>
        <dbReference type="RuleBase" id="RU000439"/>
    </source>
</evidence>
<keyword evidence="6" id="KW-0443">Lipid metabolism</keyword>
<feature type="domain" description="Glycerol-3-phosphate dehydrogenase NAD-dependent N-terminal" evidence="13">
    <location>
        <begin position="2"/>
        <end position="154"/>
    </location>
</feature>
<keyword evidence="5 10" id="KW-0520">NAD</keyword>
<dbReference type="Gene3D" id="3.40.50.720">
    <property type="entry name" value="NAD(P)-binding Rossmann-like Domain"/>
    <property type="match status" value="1"/>
</dbReference>
<evidence type="ECO:0000256" key="8">
    <source>
        <dbReference type="ARBA" id="ARBA00023264"/>
    </source>
</evidence>
<dbReference type="Proteomes" id="UP000824209">
    <property type="component" value="Unassembled WGS sequence"/>
</dbReference>
<dbReference type="InterPro" id="IPR013328">
    <property type="entry name" value="6PGD_dom2"/>
</dbReference>
<feature type="binding site" evidence="10">
    <location>
        <begin position="7"/>
        <end position="12"/>
    </location>
    <ligand>
        <name>NAD(+)</name>
        <dbReference type="ChEBI" id="CHEBI:57540"/>
    </ligand>
</feature>
<dbReference type="AlphaFoldDB" id="A0A9D2M212"/>
<feature type="active site" description="Proton acceptor" evidence="9">
    <location>
        <position position="185"/>
    </location>
</feature>
<dbReference type="SUPFAM" id="SSF51735">
    <property type="entry name" value="NAD(P)-binding Rossmann-fold domains"/>
    <property type="match status" value="1"/>
</dbReference>
<organism evidence="15 16">
    <name type="scientific">Candidatus Ruthenibacterium avium</name>
    <dbReference type="NCBI Taxonomy" id="2838751"/>
    <lineage>
        <taxon>Bacteria</taxon>
        <taxon>Bacillati</taxon>
        <taxon>Bacillota</taxon>
        <taxon>Clostridia</taxon>
        <taxon>Eubacteriales</taxon>
        <taxon>Oscillospiraceae</taxon>
        <taxon>Ruthenibacterium</taxon>
    </lineage>
</organism>
<dbReference type="GO" id="GO:0005829">
    <property type="term" value="C:cytosol"/>
    <property type="evidence" value="ECO:0007669"/>
    <property type="project" value="TreeGrafter"/>
</dbReference>
<name>A0A9D2M212_9FIRM</name>
<evidence type="ECO:0000256" key="2">
    <source>
        <dbReference type="ARBA" id="ARBA00022516"/>
    </source>
</evidence>
<evidence type="ECO:0000256" key="9">
    <source>
        <dbReference type="PIRSR" id="PIRSR000114-1"/>
    </source>
</evidence>
<keyword evidence="4 11" id="KW-0560">Oxidoreductase</keyword>
<comment type="similarity">
    <text evidence="1 11">Belongs to the NAD-dependent glycerol-3-phosphate dehydrogenase family.</text>
</comment>
<evidence type="ECO:0000313" key="15">
    <source>
        <dbReference type="EMBL" id="HJB39445.1"/>
    </source>
</evidence>
<protein>
    <recommendedName>
        <fullName evidence="12">Glycerol-3-phosphate dehydrogenase</fullName>
        <ecNumber evidence="12">1.1.1.94</ecNumber>
    </recommendedName>
</protein>
<dbReference type="InterPro" id="IPR006109">
    <property type="entry name" value="G3P_DH_NAD-dep_C"/>
</dbReference>
<dbReference type="PRINTS" id="PR00077">
    <property type="entry name" value="GPDHDRGNASE"/>
</dbReference>
<keyword evidence="8" id="KW-1208">Phospholipid metabolism</keyword>
<evidence type="ECO:0000256" key="10">
    <source>
        <dbReference type="PIRSR" id="PIRSR000114-3"/>
    </source>
</evidence>
<keyword evidence="7" id="KW-0594">Phospholipid biosynthesis</keyword>
<evidence type="ECO:0000256" key="4">
    <source>
        <dbReference type="ARBA" id="ARBA00023002"/>
    </source>
</evidence>
<evidence type="ECO:0000259" key="14">
    <source>
        <dbReference type="Pfam" id="PF07479"/>
    </source>
</evidence>
<dbReference type="GO" id="GO:0047952">
    <property type="term" value="F:glycerol-3-phosphate dehydrogenase [NAD(P)+] activity"/>
    <property type="evidence" value="ECO:0007669"/>
    <property type="project" value="UniProtKB-EC"/>
</dbReference>
<comment type="catalytic activity">
    <reaction evidence="12">
        <text>sn-glycerol 3-phosphate + NADP(+) = dihydroxyacetone phosphate + NADPH + H(+)</text>
        <dbReference type="Rhea" id="RHEA:11096"/>
        <dbReference type="ChEBI" id="CHEBI:15378"/>
        <dbReference type="ChEBI" id="CHEBI:57597"/>
        <dbReference type="ChEBI" id="CHEBI:57642"/>
        <dbReference type="ChEBI" id="CHEBI:57783"/>
        <dbReference type="ChEBI" id="CHEBI:58349"/>
        <dbReference type="EC" id="1.1.1.94"/>
    </reaction>
</comment>
<dbReference type="GO" id="GO:0005975">
    <property type="term" value="P:carbohydrate metabolic process"/>
    <property type="evidence" value="ECO:0007669"/>
    <property type="project" value="InterPro"/>
</dbReference>
<keyword evidence="3" id="KW-0521">NADP</keyword>
<keyword evidence="2" id="KW-0444">Lipid biosynthesis</keyword>
<sequence length="320" mass="34837">MKVTVLGCGRWGSFLAWYHSRCNEVMVWGREGSRGLAELAENHANRYVTLPESVRYTTNLEKAVQFSDWIVISISAQQLRSLAAALNSCSLAGKTVILCMKGLECETGKRLTQVFREEATQPVNLAVWVGPGHVEDFTAGIPNCMVVDSDNPQTVEHIVDTFSSELIRLYKGADLIGTEIGAAAKNVIGIAAGMLDGIGVSSLKGALMARGAREIARLMRAMGGNELSAYGLCHLGDYEATLFSQHSHNRLFGESYIKGEDYNALAEGVPTTKALVLLGKEKGVDLPICETVYRVIYDKQDAKEALKALFARSVKNEFAL</sequence>
<dbReference type="PROSITE" id="PS00957">
    <property type="entry name" value="NAD_G3PDH"/>
    <property type="match status" value="1"/>
</dbReference>
<dbReference type="PIRSF" id="PIRSF000114">
    <property type="entry name" value="Glycerol-3-P_dh"/>
    <property type="match status" value="1"/>
</dbReference>
<dbReference type="NCBIfam" id="NF000940">
    <property type="entry name" value="PRK00094.1-2"/>
    <property type="match status" value="1"/>
</dbReference>
<gene>
    <name evidence="15" type="ORF">H9943_03505</name>
</gene>
<evidence type="ECO:0000259" key="13">
    <source>
        <dbReference type="Pfam" id="PF01210"/>
    </source>
</evidence>
<reference evidence="15" key="2">
    <citation type="submission" date="2021-04" db="EMBL/GenBank/DDBJ databases">
        <authorList>
            <person name="Gilroy R."/>
        </authorList>
    </citation>
    <scope>NUCLEOTIDE SEQUENCE</scope>
    <source>
        <strain evidence="15">ChiBcec8-14828</strain>
    </source>
</reference>
<feature type="domain" description="Glycerol-3-phosphate dehydrogenase NAD-dependent C-terminal" evidence="14">
    <location>
        <begin position="174"/>
        <end position="306"/>
    </location>
</feature>
<dbReference type="SUPFAM" id="SSF48179">
    <property type="entry name" value="6-phosphogluconate dehydrogenase C-terminal domain-like"/>
    <property type="match status" value="1"/>
</dbReference>
<evidence type="ECO:0000313" key="16">
    <source>
        <dbReference type="Proteomes" id="UP000824209"/>
    </source>
</evidence>
<dbReference type="GO" id="GO:0046168">
    <property type="term" value="P:glycerol-3-phosphate catabolic process"/>
    <property type="evidence" value="ECO:0007669"/>
    <property type="project" value="InterPro"/>
</dbReference>
<proteinExistence type="inferred from homology"/>
<dbReference type="Pfam" id="PF01210">
    <property type="entry name" value="NAD_Gly3P_dh_N"/>
    <property type="match status" value="1"/>
</dbReference>
<dbReference type="InterPro" id="IPR036291">
    <property type="entry name" value="NAD(P)-bd_dom_sf"/>
</dbReference>
<dbReference type="GO" id="GO:0051287">
    <property type="term" value="F:NAD binding"/>
    <property type="evidence" value="ECO:0007669"/>
    <property type="project" value="InterPro"/>
</dbReference>
<dbReference type="EMBL" id="DWYA01000035">
    <property type="protein sequence ID" value="HJB39445.1"/>
    <property type="molecule type" value="Genomic_DNA"/>
</dbReference>
<dbReference type="InterPro" id="IPR011128">
    <property type="entry name" value="G3P_DH_NAD-dep_N"/>
</dbReference>
<evidence type="ECO:0000256" key="5">
    <source>
        <dbReference type="ARBA" id="ARBA00023027"/>
    </source>
</evidence>
<dbReference type="PANTHER" id="PTHR11728">
    <property type="entry name" value="GLYCEROL-3-PHOSPHATE DEHYDROGENASE"/>
    <property type="match status" value="1"/>
</dbReference>
<dbReference type="EC" id="1.1.1.94" evidence="12"/>
<dbReference type="Gene3D" id="1.10.1040.10">
    <property type="entry name" value="N-(1-d-carboxylethyl)-l-norvaline Dehydrogenase, domain 2"/>
    <property type="match status" value="1"/>
</dbReference>
<evidence type="ECO:0000256" key="11">
    <source>
        <dbReference type="RuleBase" id="RU000437"/>
    </source>
</evidence>